<feature type="compositionally biased region" description="Basic residues" evidence="3">
    <location>
        <begin position="654"/>
        <end position="676"/>
    </location>
</feature>
<dbReference type="SMART" id="SM00297">
    <property type="entry name" value="BROMO"/>
    <property type="match status" value="1"/>
</dbReference>
<protein>
    <recommendedName>
        <fullName evidence="4">Bromo domain-containing protein</fullName>
    </recommendedName>
</protein>
<evidence type="ECO:0000259" key="4">
    <source>
        <dbReference type="PROSITE" id="PS50014"/>
    </source>
</evidence>
<organism evidence="5">
    <name type="scientific">Sesamum angustifolium</name>
    <dbReference type="NCBI Taxonomy" id="2727405"/>
    <lineage>
        <taxon>Eukaryota</taxon>
        <taxon>Viridiplantae</taxon>
        <taxon>Streptophyta</taxon>
        <taxon>Embryophyta</taxon>
        <taxon>Tracheophyta</taxon>
        <taxon>Spermatophyta</taxon>
        <taxon>Magnoliopsida</taxon>
        <taxon>eudicotyledons</taxon>
        <taxon>Gunneridae</taxon>
        <taxon>Pentapetalae</taxon>
        <taxon>asterids</taxon>
        <taxon>lamiids</taxon>
        <taxon>Lamiales</taxon>
        <taxon>Pedaliaceae</taxon>
        <taxon>Sesamum</taxon>
    </lineage>
</organism>
<dbReference type="Gene3D" id="1.20.920.10">
    <property type="entry name" value="Bromodomain-like"/>
    <property type="match status" value="1"/>
</dbReference>
<reference evidence="5" key="1">
    <citation type="submission" date="2020-06" db="EMBL/GenBank/DDBJ databases">
        <authorList>
            <person name="Li T."/>
            <person name="Hu X."/>
            <person name="Zhang T."/>
            <person name="Song X."/>
            <person name="Zhang H."/>
            <person name="Dai N."/>
            <person name="Sheng W."/>
            <person name="Hou X."/>
            <person name="Wei L."/>
        </authorList>
    </citation>
    <scope>NUCLEOTIDE SEQUENCE</scope>
    <source>
        <strain evidence="5">G01</strain>
        <tissue evidence="5">Leaf</tissue>
    </source>
</reference>
<gene>
    <name evidence="5" type="ORF">Sangu_1578500</name>
</gene>
<comment type="caution">
    <text evidence="5">The sequence shown here is derived from an EMBL/GenBank/DDBJ whole genome shotgun (WGS) entry which is preliminary data.</text>
</comment>
<evidence type="ECO:0000313" key="5">
    <source>
        <dbReference type="EMBL" id="KAL0334223.1"/>
    </source>
</evidence>
<dbReference type="InterPro" id="IPR001005">
    <property type="entry name" value="SANT/Myb"/>
</dbReference>
<accession>A0AAW2MUI9</accession>
<feature type="compositionally biased region" description="Basic and acidic residues" evidence="3">
    <location>
        <begin position="256"/>
        <end position="265"/>
    </location>
</feature>
<feature type="compositionally biased region" description="Basic and acidic residues" evidence="3">
    <location>
        <begin position="137"/>
        <end position="164"/>
    </location>
</feature>
<dbReference type="InterPro" id="IPR000073">
    <property type="entry name" value="AB_hydrolase_1"/>
</dbReference>
<evidence type="ECO:0000256" key="2">
    <source>
        <dbReference type="PROSITE-ProRule" id="PRU00035"/>
    </source>
</evidence>
<feature type="compositionally biased region" description="Basic and acidic residues" evidence="3">
    <location>
        <begin position="231"/>
        <end position="246"/>
    </location>
</feature>
<dbReference type="GO" id="GO:0016787">
    <property type="term" value="F:hydrolase activity"/>
    <property type="evidence" value="ECO:0007669"/>
    <property type="project" value="UniProtKB-ARBA"/>
</dbReference>
<evidence type="ECO:0000256" key="1">
    <source>
        <dbReference type="ARBA" id="ARBA00023117"/>
    </source>
</evidence>
<dbReference type="Pfam" id="PF00561">
    <property type="entry name" value="Abhydrolase_1"/>
    <property type="match status" value="1"/>
</dbReference>
<dbReference type="AlphaFoldDB" id="A0AAW2MUI9"/>
<dbReference type="InterPro" id="IPR029058">
    <property type="entry name" value="AB_hydrolase_fold"/>
</dbReference>
<dbReference type="EMBL" id="JACGWK010000009">
    <property type="protein sequence ID" value="KAL0334223.1"/>
    <property type="molecule type" value="Genomic_DNA"/>
</dbReference>
<dbReference type="Gene3D" id="3.40.50.1820">
    <property type="entry name" value="alpha/beta hydrolase"/>
    <property type="match status" value="1"/>
</dbReference>
<feature type="compositionally biased region" description="Basic and acidic residues" evidence="3">
    <location>
        <begin position="300"/>
        <end position="332"/>
    </location>
</feature>
<dbReference type="SUPFAM" id="SSF47370">
    <property type="entry name" value="Bromodomain"/>
    <property type="match status" value="1"/>
</dbReference>
<dbReference type="Pfam" id="PF00439">
    <property type="entry name" value="Bromodomain"/>
    <property type="match status" value="1"/>
</dbReference>
<evidence type="ECO:0000256" key="3">
    <source>
        <dbReference type="SAM" id="MobiDB-lite"/>
    </source>
</evidence>
<feature type="compositionally biased region" description="Basic and acidic residues" evidence="3">
    <location>
        <begin position="495"/>
        <end position="524"/>
    </location>
</feature>
<feature type="compositionally biased region" description="Basic and acidic residues" evidence="3">
    <location>
        <begin position="714"/>
        <end position="724"/>
    </location>
</feature>
<keyword evidence="1 2" id="KW-0103">Bromodomain</keyword>
<dbReference type="SUPFAM" id="SSF53474">
    <property type="entry name" value="alpha/beta-Hydrolases"/>
    <property type="match status" value="1"/>
</dbReference>
<proteinExistence type="predicted"/>
<dbReference type="PANTHER" id="PTHR37888">
    <property type="entry name" value="DNA-BINDING BROMODOMAIN-CONTAINING PROTEIN"/>
    <property type="match status" value="1"/>
</dbReference>
<feature type="compositionally biased region" description="Polar residues" evidence="3">
    <location>
        <begin position="186"/>
        <end position="195"/>
    </location>
</feature>
<dbReference type="InterPro" id="IPR036427">
    <property type="entry name" value="Bromodomain-like_sf"/>
</dbReference>
<dbReference type="InterPro" id="IPR001487">
    <property type="entry name" value="Bromodomain"/>
</dbReference>
<dbReference type="PROSITE" id="PS50014">
    <property type="entry name" value="BROMODOMAIN_2"/>
    <property type="match status" value="1"/>
</dbReference>
<reference evidence="5" key="2">
    <citation type="journal article" date="2024" name="Plant">
        <title>Genomic evolution and insights into agronomic trait innovations of Sesamum species.</title>
        <authorList>
            <person name="Miao H."/>
            <person name="Wang L."/>
            <person name="Qu L."/>
            <person name="Liu H."/>
            <person name="Sun Y."/>
            <person name="Le M."/>
            <person name="Wang Q."/>
            <person name="Wei S."/>
            <person name="Zheng Y."/>
            <person name="Lin W."/>
            <person name="Duan Y."/>
            <person name="Cao H."/>
            <person name="Xiong S."/>
            <person name="Wang X."/>
            <person name="Wei L."/>
            <person name="Li C."/>
            <person name="Ma Q."/>
            <person name="Ju M."/>
            <person name="Zhao R."/>
            <person name="Li G."/>
            <person name="Mu C."/>
            <person name="Tian Q."/>
            <person name="Mei H."/>
            <person name="Zhang T."/>
            <person name="Gao T."/>
            <person name="Zhang H."/>
        </authorList>
    </citation>
    <scope>NUCLEOTIDE SEQUENCE</scope>
    <source>
        <strain evidence="5">G01</strain>
    </source>
</reference>
<feature type="region of interest" description="Disordered" evidence="3">
    <location>
        <begin position="137"/>
        <end position="332"/>
    </location>
</feature>
<name>A0AAW2MUI9_9LAMI</name>
<feature type="compositionally biased region" description="Basic and acidic residues" evidence="3">
    <location>
        <begin position="682"/>
        <end position="691"/>
    </location>
</feature>
<feature type="region of interest" description="Disordered" evidence="3">
    <location>
        <begin position="488"/>
        <end position="587"/>
    </location>
</feature>
<feature type="domain" description="Bromo" evidence="4">
    <location>
        <begin position="346"/>
        <end position="417"/>
    </location>
</feature>
<dbReference type="PANTHER" id="PTHR37888:SF11">
    <property type="entry name" value="DNA-BINDING BROMODOMAIN-CONTAINING PROTEIN"/>
    <property type="match status" value="1"/>
</dbReference>
<sequence length="936" mass="104140">MTKPDGIAPESGAKDDVSLPSWGTWEELLLAFAVNRHGTGTAAWDSIASELRKRTSDPNLSLTPHHCRLKYLDLKRRYVAPNDDFDEDEPRDDKSNVEESVPLLEELRKLRVAELRREVQRYDLNIESLEIKMKRMEEEREKSLRREKHESDLEKMSEEKRDIEPESEPATVREPAAGEELAKDQLSVNESNSTDPGAEKLGTGEKESEPAQTVGEELREDRTGQTSEEPAELKSEPDQKSVREDSCNGSSNSIEESERKAKAEPVSDSADLVESEAESDGAGAEATKENSDVQSTASRSRKEEGSDKGRRGSTNGDEREHEDQSRAVKELSAESQPLVDFLQAIRAHKLGSTFQRRLRSQESSKYQKLILQHIDLETVETRLKEGWYSGSKSKFFRDLLLLVNNALVFFSKNTPEGNAAAEIRRLISKEFSQIYAKSDSSSGKQVSLQSLSLPKKEDLESSHPLILKPRISGSLIFCRKRSSIAAKASASSSGADKKKEQTSLLAEEKETKLQRSQPSEEPKITKKRTRDRFSSASANSKKNKNQTNSTSNKNSVVESGKQPVKGSSSQQAEPKGENKKNQPISDSKKRGAANFLNRMKQGSSSNNGVLLDALKNTPLTSESTTSKGGSESKKNENTNVARRKNRLLGEVQKRGRRKRKRKRKRRRRKRRRRRAVQQRGTWGDRQREGLRRLRHLVNGVRKERKPRLQLQNSQRKDQGSYSNGERKGIDTFVLSARRRSLGASKRQFGCRFGAPLLCTWGIPGTDEGIARGLADRGLTVVTFDMRGVGKSTGRASLTGFAEVDDVVSVCKWACLNLSAQRILLVGSSAGAPIAGSAVDQIDEVVGYVSLGYPFGFTASILFGRHHKAILQSPKPKLFVMGTRDGFTSVSQLENKLKTAAGCTQTHLIEGVSHFQMEGPAYDGQMVNLIIEFISSL</sequence>
<dbReference type="CDD" id="cd00167">
    <property type="entry name" value="SANT"/>
    <property type="match status" value="1"/>
</dbReference>
<feature type="region of interest" description="Disordered" evidence="3">
    <location>
        <begin position="615"/>
        <end position="724"/>
    </location>
</feature>
<feature type="compositionally biased region" description="Low complexity" evidence="3">
    <location>
        <begin position="534"/>
        <end position="555"/>
    </location>
</feature>
<feature type="compositionally biased region" description="Low complexity" evidence="3">
    <location>
        <begin position="620"/>
        <end position="629"/>
    </location>
</feature>